<evidence type="ECO:0000256" key="2">
    <source>
        <dbReference type="ARBA" id="ARBA00007362"/>
    </source>
</evidence>
<dbReference type="EMBL" id="BDJK01000055">
    <property type="protein sequence ID" value="GAV23502.1"/>
    <property type="molecule type" value="Genomic_DNA"/>
</dbReference>
<dbReference type="Proteomes" id="UP000187485">
    <property type="component" value="Unassembled WGS sequence"/>
</dbReference>
<evidence type="ECO:0000313" key="15">
    <source>
        <dbReference type="Proteomes" id="UP000187485"/>
    </source>
</evidence>
<evidence type="ECO:0000256" key="8">
    <source>
        <dbReference type="ARBA" id="ARBA00022985"/>
    </source>
</evidence>
<protein>
    <recommendedName>
        <fullName evidence="13">EamA domain-containing protein</fullName>
    </recommendedName>
</protein>
<dbReference type="OrthoDB" id="513492at2"/>
<feature type="transmembrane region" description="Helical" evidence="12">
    <location>
        <begin position="96"/>
        <end position="113"/>
    </location>
</feature>
<evidence type="ECO:0000256" key="6">
    <source>
        <dbReference type="ARBA" id="ARBA00022556"/>
    </source>
</evidence>
<comment type="caution">
    <text evidence="14">The sequence shown here is derived from an EMBL/GenBank/DDBJ whole genome shotgun (WGS) entry which is preliminary data.</text>
</comment>
<evidence type="ECO:0000313" key="14">
    <source>
        <dbReference type="EMBL" id="GAV23502.1"/>
    </source>
</evidence>
<evidence type="ECO:0000256" key="11">
    <source>
        <dbReference type="ARBA" id="ARBA00023136"/>
    </source>
</evidence>
<proteinExistence type="inferred from homology"/>
<evidence type="ECO:0000256" key="7">
    <source>
        <dbReference type="ARBA" id="ARBA00022692"/>
    </source>
</evidence>
<keyword evidence="5" id="KW-0997">Cell inner membrane</keyword>
<keyword evidence="15" id="KW-1185">Reference proteome</keyword>
<keyword evidence="6" id="KW-0441">Lipid A biosynthesis</keyword>
<keyword evidence="11 12" id="KW-0472">Membrane</keyword>
<accession>A0A1L8CX55</accession>
<name>A0A1L8CX55_9THEO</name>
<keyword evidence="8" id="KW-0448">Lipopolysaccharide biosynthesis</keyword>
<feature type="transmembrane region" description="Helical" evidence="12">
    <location>
        <begin position="40"/>
        <end position="64"/>
    </location>
</feature>
<dbReference type="GO" id="GO:0022857">
    <property type="term" value="F:transmembrane transporter activity"/>
    <property type="evidence" value="ECO:0007669"/>
    <property type="project" value="InterPro"/>
</dbReference>
<keyword evidence="10" id="KW-0443">Lipid metabolism</keyword>
<dbReference type="Gene3D" id="1.10.3730.20">
    <property type="match status" value="1"/>
</dbReference>
<evidence type="ECO:0000256" key="12">
    <source>
        <dbReference type="SAM" id="Phobius"/>
    </source>
</evidence>
<keyword evidence="3" id="KW-1003">Cell membrane</keyword>
<dbReference type="SUPFAM" id="SSF103481">
    <property type="entry name" value="Multidrug resistance efflux transporter EmrE"/>
    <property type="match status" value="1"/>
</dbReference>
<keyword evidence="7 12" id="KW-0812">Transmembrane</keyword>
<evidence type="ECO:0000259" key="13">
    <source>
        <dbReference type="Pfam" id="PF00892"/>
    </source>
</evidence>
<dbReference type="AlphaFoldDB" id="A0A1L8CX55"/>
<organism evidence="14 15">
    <name type="scientific">Carboxydothermus pertinax</name>
    <dbReference type="NCBI Taxonomy" id="870242"/>
    <lineage>
        <taxon>Bacteria</taxon>
        <taxon>Bacillati</taxon>
        <taxon>Bacillota</taxon>
        <taxon>Clostridia</taxon>
        <taxon>Thermoanaerobacterales</taxon>
        <taxon>Thermoanaerobacteraceae</taxon>
        <taxon>Carboxydothermus</taxon>
    </lineage>
</organism>
<dbReference type="STRING" id="870242.cpu_20120"/>
<reference evidence="15" key="1">
    <citation type="submission" date="2016-12" db="EMBL/GenBank/DDBJ databases">
        <title>Draft Genome Sequences od Carboxydothermus pertinax and islandicus, Hydrogenogenic Carboxydotrophic Bacteria.</title>
        <authorList>
            <person name="Fukuyama Y."/>
            <person name="Ohmae K."/>
            <person name="Yoneda Y."/>
            <person name="Yoshida T."/>
            <person name="Sako Y."/>
        </authorList>
    </citation>
    <scope>NUCLEOTIDE SEQUENCE [LARGE SCALE GENOMIC DNA]</scope>
    <source>
        <strain evidence="15">Ug1</strain>
    </source>
</reference>
<dbReference type="GO" id="GO:0009103">
    <property type="term" value="P:lipopolysaccharide biosynthetic process"/>
    <property type="evidence" value="ECO:0007669"/>
    <property type="project" value="UniProtKB-KW"/>
</dbReference>
<sequence length="115" mass="13382">MYFLLTIICALMIATGQIFWKLGMKAIPFSFSLNTLIKFFLNGYILLGIFLYFTETFIWFWLLSREPVAKIYPLLSLSYVFVVFMARVFLKEKIAFTQEVGILFVIIGVSLIVKK</sequence>
<keyword evidence="9 12" id="KW-1133">Transmembrane helix</keyword>
<comment type="similarity">
    <text evidence="2">Belongs to the EamA transporter family.</text>
</comment>
<evidence type="ECO:0000256" key="5">
    <source>
        <dbReference type="ARBA" id="ARBA00022519"/>
    </source>
</evidence>
<evidence type="ECO:0000256" key="9">
    <source>
        <dbReference type="ARBA" id="ARBA00022989"/>
    </source>
</evidence>
<dbReference type="PANTHER" id="PTHR30561:SF9">
    <property type="entry name" value="4-AMINO-4-DEOXY-L-ARABINOSE-PHOSPHOUNDECAPRENOL FLIPPASE SUBUNIT ARNF-RELATED"/>
    <property type="match status" value="1"/>
</dbReference>
<dbReference type="RefSeq" id="WP_075859911.1">
    <property type="nucleotide sequence ID" value="NZ_BDJK01000055.1"/>
</dbReference>
<evidence type="ECO:0000256" key="10">
    <source>
        <dbReference type="ARBA" id="ARBA00023098"/>
    </source>
</evidence>
<comment type="subcellular location">
    <subcellularLocation>
        <location evidence="1">Cell membrane</location>
        <topology evidence="1">Multi-pass membrane protein</topology>
    </subcellularLocation>
</comment>
<dbReference type="GO" id="GO:0005886">
    <property type="term" value="C:plasma membrane"/>
    <property type="evidence" value="ECO:0007669"/>
    <property type="project" value="UniProtKB-SubCell"/>
</dbReference>
<dbReference type="PANTHER" id="PTHR30561">
    <property type="entry name" value="SMR FAMILY PROTON-DEPENDENT DRUG EFFLUX TRANSPORTER SUGE"/>
    <property type="match status" value="1"/>
</dbReference>
<keyword evidence="4" id="KW-0444">Lipid biosynthesis</keyword>
<evidence type="ECO:0000256" key="4">
    <source>
        <dbReference type="ARBA" id="ARBA00022516"/>
    </source>
</evidence>
<gene>
    <name evidence="14" type="ORF">cpu_20120</name>
</gene>
<dbReference type="InterPro" id="IPR000620">
    <property type="entry name" value="EamA_dom"/>
</dbReference>
<dbReference type="InterPro" id="IPR000390">
    <property type="entry name" value="Small_drug/metabolite_transptr"/>
</dbReference>
<dbReference type="InterPro" id="IPR037185">
    <property type="entry name" value="EmrE-like"/>
</dbReference>
<feature type="transmembrane region" description="Helical" evidence="12">
    <location>
        <begin position="71"/>
        <end position="90"/>
    </location>
</feature>
<dbReference type="Pfam" id="PF00892">
    <property type="entry name" value="EamA"/>
    <property type="match status" value="1"/>
</dbReference>
<evidence type="ECO:0000256" key="1">
    <source>
        <dbReference type="ARBA" id="ARBA00004651"/>
    </source>
</evidence>
<feature type="domain" description="EamA" evidence="13">
    <location>
        <begin position="44"/>
        <end position="113"/>
    </location>
</feature>
<evidence type="ECO:0000256" key="3">
    <source>
        <dbReference type="ARBA" id="ARBA00022475"/>
    </source>
</evidence>